<accession>K0RK58</accession>
<keyword evidence="5" id="KW-1185">Reference proteome</keyword>
<dbReference type="OMA" id="WIIALER"/>
<evidence type="ECO:0000259" key="3">
    <source>
        <dbReference type="Pfam" id="PF02826"/>
    </source>
</evidence>
<dbReference type="AlphaFoldDB" id="K0RK58"/>
<dbReference type="PANTHER" id="PTHR43333:SF1">
    <property type="entry name" value="D-ISOMER SPECIFIC 2-HYDROXYACID DEHYDROGENASE NAD-BINDING DOMAIN-CONTAINING PROTEIN"/>
    <property type="match status" value="1"/>
</dbReference>
<evidence type="ECO:0000256" key="1">
    <source>
        <dbReference type="ARBA" id="ARBA00023002"/>
    </source>
</evidence>
<proteinExistence type="predicted"/>
<reference evidence="4 5" key="1">
    <citation type="journal article" date="2012" name="Genome Biol.">
        <title>Genome and low-iron response of an oceanic diatom adapted to chronic iron limitation.</title>
        <authorList>
            <person name="Lommer M."/>
            <person name="Specht M."/>
            <person name="Roy A.S."/>
            <person name="Kraemer L."/>
            <person name="Andreson R."/>
            <person name="Gutowska M.A."/>
            <person name="Wolf J."/>
            <person name="Bergner S.V."/>
            <person name="Schilhabel M.B."/>
            <person name="Klostermeier U.C."/>
            <person name="Beiko R.G."/>
            <person name="Rosenstiel P."/>
            <person name="Hippler M."/>
            <person name="Laroche J."/>
        </authorList>
    </citation>
    <scope>NUCLEOTIDE SEQUENCE [LARGE SCALE GENOMIC DNA]</scope>
    <source>
        <strain evidence="4 5">CCMP1005</strain>
    </source>
</reference>
<dbReference type="InterPro" id="IPR036291">
    <property type="entry name" value="NAD(P)-bd_dom_sf"/>
</dbReference>
<evidence type="ECO:0000313" key="4">
    <source>
        <dbReference type="EMBL" id="EJK52644.1"/>
    </source>
</evidence>
<dbReference type="SUPFAM" id="SSF51735">
    <property type="entry name" value="NAD(P)-binding Rossmann-fold domains"/>
    <property type="match status" value="1"/>
</dbReference>
<dbReference type="InterPro" id="IPR006140">
    <property type="entry name" value="D-isomer_DH_NAD-bd"/>
</dbReference>
<evidence type="ECO:0000313" key="5">
    <source>
        <dbReference type="Proteomes" id="UP000266841"/>
    </source>
</evidence>
<dbReference type="Gene3D" id="3.40.50.720">
    <property type="entry name" value="NAD(P)-binding Rossmann-like Domain"/>
    <property type="match status" value="3"/>
</dbReference>
<sequence>MCCRTLLWTATAGPSSFDPSRLQEDTKASLAAAEILITEPFVIAKLLEHDPSGLSSLRWCQSTYAGVDPIFNARISLPRDWILTRFAGCFGPPIAEWALANMIAHERSFSAVAILGCGDIGMCVAKAAKAFGMTTRGYGRTERSAVDDCIDFYTTKLEEALCGADYIVSVLPSTPETRGLLNGDALRACSGKPVVLLNAGRGDLISEDSIIKALDQRYLQAAYLDVFEVEPLPAESSLWEREDVVISPHVSALTQPSDVPAVFIENYERFIMGRELKYVVDWSKGY</sequence>
<dbReference type="PANTHER" id="PTHR43333">
    <property type="entry name" value="2-HACID_DH_C DOMAIN-CONTAINING PROTEIN"/>
    <property type="match status" value="1"/>
</dbReference>
<feature type="domain" description="D-isomer specific 2-hydroxyacid dehydrogenase NAD-binding" evidence="3">
    <location>
        <begin position="97"/>
        <end position="251"/>
    </location>
</feature>
<keyword evidence="1" id="KW-0560">Oxidoreductase</keyword>
<comment type="caution">
    <text evidence="4">The sequence shown here is derived from an EMBL/GenBank/DDBJ whole genome shotgun (WGS) entry which is preliminary data.</text>
</comment>
<organism evidence="4 5">
    <name type="scientific">Thalassiosira oceanica</name>
    <name type="common">Marine diatom</name>
    <dbReference type="NCBI Taxonomy" id="159749"/>
    <lineage>
        <taxon>Eukaryota</taxon>
        <taxon>Sar</taxon>
        <taxon>Stramenopiles</taxon>
        <taxon>Ochrophyta</taxon>
        <taxon>Bacillariophyta</taxon>
        <taxon>Coscinodiscophyceae</taxon>
        <taxon>Thalassiosirophycidae</taxon>
        <taxon>Thalassiosirales</taxon>
        <taxon>Thalassiosiraceae</taxon>
        <taxon>Thalassiosira</taxon>
    </lineage>
</organism>
<dbReference type="EMBL" id="AGNL01039472">
    <property type="protein sequence ID" value="EJK52644.1"/>
    <property type="molecule type" value="Genomic_DNA"/>
</dbReference>
<keyword evidence="2" id="KW-0520">NAD</keyword>
<gene>
    <name evidence="4" type="ORF">THAOC_28069</name>
</gene>
<name>K0RK58_THAOC</name>
<dbReference type="GO" id="GO:0051287">
    <property type="term" value="F:NAD binding"/>
    <property type="evidence" value="ECO:0007669"/>
    <property type="project" value="InterPro"/>
</dbReference>
<dbReference type="GO" id="GO:0016491">
    <property type="term" value="F:oxidoreductase activity"/>
    <property type="evidence" value="ECO:0007669"/>
    <property type="project" value="UniProtKB-KW"/>
</dbReference>
<dbReference type="Pfam" id="PF02826">
    <property type="entry name" value="2-Hacid_dh_C"/>
    <property type="match status" value="1"/>
</dbReference>
<dbReference type="Proteomes" id="UP000266841">
    <property type="component" value="Unassembled WGS sequence"/>
</dbReference>
<evidence type="ECO:0000256" key="2">
    <source>
        <dbReference type="ARBA" id="ARBA00023027"/>
    </source>
</evidence>
<protein>
    <recommendedName>
        <fullName evidence="3">D-isomer specific 2-hydroxyacid dehydrogenase NAD-binding domain-containing protein</fullName>
    </recommendedName>
</protein>
<dbReference type="eggNOG" id="KOG0068">
    <property type="taxonomic scope" value="Eukaryota"/>
</dbReference>
<dbReference type="OrthoDB" id="298012at2759"/>
<dbReference type="CDD" id="cd05300">
    <property type="entry name" value="2-Hacid_dh_1"/>
    <property type="match status" value="1"/>
</dbReference>